<keyword evidence="4" id="KW-1185">Reference proteome</keyword>
<evidence type="ECO:0000256" key="1">
    <source>
        <dbReference type="SAM" id="MobiDB-lite"/>
    </source>
</evidence>
<dbReference type="EMBL" id="JBHSTP010000002">
    <property type="protein sequence ID" value="MFC6356245.1"/>
    <property type="molecule type" value="Genomic_DNA"/>
</dbReference>
<reference evidence="4" key="1">
    <citation type="journal article" date="2019" name="Int. J. Syst. Evol. Microbiol.">
        <title>The Global Catalogue of Microorganisms (GCM) 10K type strain sequencing project: providing services to taxonomists for standard genome sequencing and annotation.</title>
        <authorList>
            <consortium name="The Broad Institute Genomics Platform"/>
            <consortium name="The Broad Institute Genome Sequencing Center for Infectious Disease"/>
            <person name="Wu L."/>
            <person name="Ma J."/>
        </authorList>
    </citation>
    <scope>NUCLEOTIDE SEQUENCE [LARGE SCALE GENOMIC DNA]</scope>
    <source>
        <strain evidence="4">CCUG 43304</strain>
    </source>
</reference>
<evidence type="ECO:0000313" key="3">
    <source>
        <dbReference type="EMBL" id="MFC6356245.1"/>
    </source>
</evidence>
<feature type="region of interest" description="Disordered" evidence="1">
    <location>
        <begin position="257"/>
        <end position="278"/>
    </location>
</feature>
<dbReference type="SUPFAM" id="SSF53474">
    <property type="entry name" value="alpha/beta-Hydrolases"/>
    <property type="match status" value="1"/>
</dbReference>
<accession>A0ABW1VHX7</accession>
<evidence type="ECO:0000256" key="2">
    <source>
        <dbReference type="SAM" id="Phobius"/>
    </source>
</evidence>
<keyword evidence="2" id="KW-0812">Transmembrane</keyword>
<name>A0ABW1VHX7_9MICO</name>
<organism evidence="3 4">
    <name type="scientific">Luethyella okanaganae</name>
    <dbReference type="NCBI Taxonomy" id="69372"/>
    <lineage>
        <taxon>Bacteria</taxon>
        <taxon>Bacillati</taxon>
        <taxon>Actinomycetota</taxon>
        <taxon>Actinomycetes</taxon>
        <taxon>Micrococcales</taxon>
        <taxon>Microbacteriaceae</taxon>
        <taxon>Luethyella</taxon>
    </lineage>
</organism>
<dbReference type="Gene3D" id="3.40.50.1820">
    <property type="entry name" value="alpha/beta hydrolase"/>
    <property type="match status" value="1"/>
</dbReference>
<feature type="compositionally biased region" description="Low complexity" evidence="1">
    <location>
        <begin position="265"/>
        <end position="277"/>
    </location>
</feature>
<proteinExistence type="predicted"/>
<dbReference type="InterPro" id="IPR029058">
    <property type="entry name" value="AB_hydrolase_fold"/>
</dbReference>
<gene>
    <name evidence="3" type="ORF">ACFQB0_09005</name>
</gene>
<keyword evidence="2" id="KW-1133">Transmembrane helix</keyword>
<sequence length="553" mass="56694">MFDDDERSASAGSRGVLVISGGGSTAVATEDLSSRSAMLRHLGDEAERWRTELRRTSTPDDLPAPLWREGEPSAALVGLGFAVDEIASEARVLAAALEQAGEQYGATERFLERLLGTSGSFTAWIVGFLGARMLPAIVGAAVGLTGSIGIPALLALAIARGPRAFSVAGTGRTLDDWVQRNRALFCNPVTSALIRGFVSSVDDLVAGVAGVPWPITAALGDDGLGIVSLDTSAAGLLVISRPLGLLRETPVTMRRVTASGDPHRPGAAAGTPGRTPGLEGVSTDADGRVASTLGTEGIAIAPPAGIRDLVERIPPPRDDLPQVRIERYGPVEDPRWLVYIGGTVDWGVAGVGNPWDLRSNVEAMAGPARPPENEVPGASAEASTSGAGSYRGVVAAMAAAGVAPGDSVVPIGHSQGGILAARLAADGAYRSEAVLTIGAPVEQIELPRGLTALQLAHTDDPVPSLGGIAGAGSATGAAAEAGSERVIVRREYFAGRAVSGEGLVPSHAISAYAETAALADESDDPMLTRFRAVMASCVGDEQGVVTWWLGVRR</sequence>
<dbReference type="Proteomes" id="UP001596306">
    <property type="component" value="Unassembled WGS sequence"/>
</dbReference>
<evidence type="ECO:0008006" key="5">
    <source>
        <dbReference type="Google" id="ProtNLM"/>
    </source>
</evidence>
<comment type="caution">
    <text evidence="3">The sequence shown here is derived from an EMBL/GenBank/DDBJ whole genome shotgun (WGS) entry which is preliminary data.</text>
</comment>
<feature type="transmembrane region" description="Helical" evidence="2">
    <location>
        <begin position="137"/>
        <end position="159"/>
    </location>
</feature>
<keyword evidence="2" id="KW-0472">Membrane</keyword>
<feature type="region of interest" description="Disordered" evidence="1">
    <location>
        <begin position="365"/>
        <end position="384"/>
    </location>
</feature>
<dbReference type="RefSeq" id="WP_386730394.1">
    <property type="nucleotide sequence ID" value="NZ_JBHSTP010000002.1"/>
</dbReference>
<evidence type="ECO:0000313" key="4">
    <source>
        <dbReference type="Proteomes" id="UP001596306"/>
    </source>
</evidence>
<protein>
    <recommendedName>
        <fullName evidence="5">Alpha/beta hydrolase</fullName>
    </recommendedName>
</protein>